<sequence length="66" mass="7814">MENIKPLWQVRREHIMRVLSKTNGDLDRAGRILGISRGHLRRIMNEHRISWPSDQNNHAKPHNKTP</sequence>
<feature type="domain" description="DNA binding HTH" evidence="1">
    <location>
        <begin position="7"/>
        <end position="45"/>
    </location>
</feature>
<gene>
    <name evidence="2" type="ORF">X474_12380</name>
</gene>
<dbReference type="InterPro" id="IPR009057">
    <property type="entry name" value="Homeodomain-like_sf"/>
</dbReference>
<keyword evidence="3" id="KW-1185">Reference proteome</keyword>
<proteinExistence type="predicted"/>
<dbReference type="EMBL" id="AZAC01000014">
    <property type="protein sequence ID" value="KIX13941.1"/>
    <property type="molecule type" value="Genomic_DNA"/>
</dbReference>
<evidence type="ECO:0000259" key="1">
    <source>
        <dbReference type="Pfam" id="PF02954"/>
    </source>
</evidence>
<accession>A0A0D2JE95</accession>
<name>A0A0D2JE95_9BACT</name>
<dbReference type="Gene3D" id="1.10.10.60">
    <property type="entry name" value="Homeodomain-like"/>
    <property type="match status" value="1"/>
</dbReference>
<dbReference type="InParanoid" id="A0A0D2JE95"/>
<protein>
    <recommendedName>
        <fullName evidence="1">DNA binding HTH domain-containing protein</fullName>
    </recommendedName>
</protein>
<dbReference type="RefSeq" id="WP_044348847.1">
    <property type="nucleotide sequence ID" value="NZ_AZAC01000014.1"/>
</dbReference>
<evidence type="ECO:0000313" key="2">
    <source>
        <dbReference type="EMBL" id="KIX13941.1"/>
    </source>
</evidence>
<evidence type="ECO:0000313" key="3">
    <source>
        <dbReference type="Proteomes" id="UP000032233"/>
    </source>
</evidence>
<dbReference type="GO" id="GO:0043565">
    <property type="term" value="F:sequence-specific DNA binding"/>
    <property type="evidence" value="ECO:0007669"/>
    <property type="project" value="InterPro"/>
</dbReference>
<dbReference type="InterPro" id="IPR002197">
    <property type="entry name" value="HTH_Fis"/>
</dbReference>
<dbReference type="Proteomes" id="UP000032233">
    <property type="component" value="Unassembled WGS sequence"/>
</dbReference>
<dbReference type="SUPFAM" id="SSF46689">
    <property type="entry name" value="Homeodomain-like"/>
    <property type="match status" value="1"/>
</dbReference>
<dbReference type="AlphaFoldDB" id="A0A0D2JE95"/>
<reference evidence="2 3" key="1">
    <citation type="submission" date="2013-11" db="EMBL/GenBank/DDBJ databases">
        <title>Metagenomic analysis of a methanogenic consortium involved in long chain n-alkane degradation.</title>
        <authorList>
            <person name="Davidova I.A."/>
            <person name="Callaghan A.V."/>
            <person name="Wawrik B."/>
            <person name="Pruitt S."/>
            <person name="Marks C."/>
            <person name="Duncan K.E."/>
            <person name="Suflita J.M."/>
        </authorList>
    </citation>
    <scope>NUCLEOTIDE SEQUENCE [LARGE SCALE GENOMIC DNA]</scope>
    <source>
        <strain evidence="2 3">SPR</strain>
    </source>
</reference>
<organism evidence="2 3">
    <name type="scientific">Dethiosulfatarculus sandiegensis</name>
    <dbReference type="NCBI Taxonomy" id="1429043"/>
    <lineage>
        <taxon>Bacteria</taxon>
        <taxon>Pseudomonadati</taxon>
        <taxon>Thermodesulfobacteriota</taxon>
        <taxon>Desulfarculia</taxon>
        <taxon>Desulfarculales</taxon>
        <taxon>Desulfarculaceae</taxon>
        <taxon>Dethiosulfatarculus</taxon>
    </lineage>
</organism>
<comment type="caution">
    <text evidence="2">The sequence shown here is derived from an EMBL/GenBank/DDBJ whole genome shotgun (WGS) entry which is preliminary data.</text>
</comment>
<dbReference type="Pfam" id="PF02954">
    <property type="entry name" value="HTH_8"/>
    <property type="match status" value="1"/>
</dbReference>
<dbReference type="STRING" id="1429043.X474_12380"/>